<feature type="compositionally biased region" description="Low complexity" evidence="1">
    <location>
        <begin position="270"/>
        <end position="288"/>
    </location>
</feature>
<comment type="caution">
    <text evidence="2">The sequence shown here is derived from an EMBL/GenBank/DDBJ whole genome shotgun (WGS) entry which is preliminary data.</text>
</comment>
<dbReference type="GO" id="GO:0004519">
    <property type="term" value="F:endonuclease activity"/>
    <property type="evidence" value="ECO:0007669"/>
    <property type="project" value="InterPro"/>
</dbReference>
<dbReference type="PANTHER" id="PTHR15002:SF0">
    <property type="entry name" value="RIBOSOMAL BIOGENESIS PROTEIN LAS1L"/>
    <property type="match status" value="1"/>
</dbReference>
<dbReference type="GO" id="GO:0090730">
    <property type="term" value="C:Las1 complex"/>
    <property type="evidence" value="ECO:0007669"/>
    <property type="project" value="InterPro"/>
</dbReference>
<gene>
    <name evidence="2" type="ORF">MENT_LOCUS11092</name>
</gene>
<dbReference type="Pfam" id="PF04031">
    <property type="entry name" value="Las1"/>
    <property type="match status" value="1"/>
</dbReference>
<dbReference type="EMBL" id="CAJEWN010000053">
    <property type="protein sequence ID" value="CAD2153379.1"/>
    <property type="molecule type" value="Genomic_DNA"/>
</dbReference>
<dbReference type="AlphaFoldDB" id="A0A6V7UF38"/>
<reference evidence="2 3" key="1">
    <citation type="submission" date="2020-08" db="EMBL/GenBank/DDBJ databases">
        <authorList>
            <person name="Koutsovoulos G."/>
            <person name="Danchin GJ E."/>
        </authorList>
    </citation>
    <scope>NUCLEOTIDE SEQUENCE [LARGE SCALE GENOMIC DNA]</scope>
</reference>
<dbReference type="GO" id="GO:0000460">
    <property type="term" value="P:maturation of 5.8S rRNA"/>
    <property type="evidence" value="ECO:0007669"/>
    <property type="project" value="TreeGrafter"/>
</dbReference>
<proteinExistence type="predicted"/>
<name>A0A6V7UF38_MELEN</name>
<protein>
    <submittedName>
        <fullName evidence="2">Uncharacterized protein</fullName>
    </submittedName>
</protein>
<dbReference type="OrthoDB" id="10263222at2759"/>
<evidence type="ECO:0000313" key="3">
    <source>
        <dbReference type="Proteomes" id="UP000580250"/>
    </source>
</evidence>
<feature type="region of interest" description="Disordered" evidence="1">
    <location>
        <begin position="40"/>
        <end position="59"/>
    </location>
</feature>
<dbReference type="PANTHER" id="PTHR15002">
    <property type="entry name" value="RIBOSOMAL BIOGENESIS PROTEIN LAS1L"/>
    <property type="match status" value="1"/>
</dbReference>
<evidence type="ECO:0000313" key="2">
    <source>
        <dbReference type="EMBL" id="CAD2153379.1"/>
    </source>
</evidence>
<sequence length="564" mass="64234">MQHKRIGFSSFPVQIPSSLSSFPIPPPPIHLLPNSSLSLPSLLPPPKKKEASKRRRRSSFSCDGTKKLIPFTEVEWKYVQRKFMNEDQHTLRELTNIMNMWLDRMWHDTPVFISISELVLRALVLDQKRHGAKGSVGLDNADVGLILCSVIIRFVNYVNEVCQPVLHKISIRNAVGKMDIPNWIVNLRHQATHGQIPPMSMLKEAIKFCRKWLWFQHWSKPLTDAIKQTLPGEYEEHIQLLQSHLNNRMCNALQRFREWRRLNPTLTEFPSANSNSPSTSTSTSPSNVSIRNSFESLLDSHEESFIPFFALTCLAQNSADDDKSSISSELAESEDDIFVADSMDEGEFLQGNLFSQQKHIGIISAEEQCCYSPIFHLMSSKGLLHCLLLEITRLVSNECFLPTFGRRKHLAGWAEILLSAYLKTPNSVSFQDWRTILRHFVMAPQFFQDEQIKSLLSILNDGLSKKCKARLLKLFNIREQTGVKEEPNTTLIDQSTIYSIKTLGDLQSQIVQNEQNLDCTFICDPLTMEDDWSLSSANELGPSLGLTCDQTADTLCLALESNFY</sequence>
<dbReference type="GO" id="GO:0000470">
    <property type="term" value="P:maturation of LSU-rRNA"/>
    <property type="evidence" value="ECO:0007669"/>
    <property type="project" value="TreeGrafter"/>
</dbReference>
<dbReference type="Proteomes" id="UP000580250">
    <property type="component" value="Unassembled WGS sequence"/>
</dbReference>
<feature type="region of interest" description="Disordered" evidence="1">
    <location>
        <begin position="268"/>
        <end position="288"/>
    </location>
</feature>
<organism evidence="2 3">
    <name type="scientific">Meloidogyne enterolobii</name>
    <name type="common">Root-knot nematode worm</name>
    <name type="synonym">Meloidogyne mayaguensis</name>
    <dbReference type="NCBI Taxonomy" id="390850"/>
    <lineage>
        <taxon>Eukaryota</taxon>
        <taxon>Metazoa</taxon>
        <taxon>Ecdysozoa</taxon>
        <taxon>Nematoda</taxon>
        <taxon>Chromadorea</taxon>
        <taxon>Rhabditida</taxon>
        <taxon>Tylenchina</taxon>
        <taxon>Tylenchomorpha</taxon>
        <taxon>Tylenchoidea</taxon>
        <taxon>Meloidogynidae</taxon>
        <taxon>Meloidogyninae</taxon>
        <taxon>Meloidogyne</taxon>
    </lineage>
</organism>
<dbReference type="GO" id="GO:0030687">
    <property type="term" value="C:preribosome, large subunit precursor"/>
    <property type="evidence" value="ECO:0007669"/>
    <property type="project" value="TreeGrafter"/>
</dbReference>
<accession>A0A6V7UF38</accession>
<evidence type="ECO:0000256" key="1">
    <source>
        <dbReference type="SAM" id="MobiDB-lite"/>
    </source>
</evidence>
<dbReference type="InterPro" id="IPR007174">
    <property type="entry name" value="Las1"/>
</dbReference>